<dbReference type="RefSeq" id="WP_091110431.1">
    <property type="nucleotide sequence ID" value="NZ_BKAF01000004.1"/>
</dbReference>
<dbReference type="OrthoDB" id="4375873at2"/>
<evidence type="ECO:0000313" key="2">
    <source>
        <dbReference type="EMBL" id="SFH79402.1"/>
    </source>
</evidence>
<accession>A0A1I3CY27</accession>
<dbReference type="STRING" id="1005945.SAMN05216561_102272"/>
<keyword evidence="3" id="KW-1185">Reference proteome</keyword>
<evidence type="ECO:0000259" key="1">
    <source>
        <dbReference type="PROSITE" id="PS51186"/>
    </source>
</evidence>
<dbReference type="Proteomes" id="UP000198649">
    <property type="component" value="Unassembled WGS sequence"/>
</dbReference>
<dbReference type="InterPro" id="IPR000182">
    <property type="entry name" value="GNAT_dom"/>
</dbReference>
<dbReference type="EMBL" id="FOQG01000002">
    <property type="protein sequence ID" value="SFH79402.1"/>
    <property type="molecule type" value="Genomic_DNA"/>
</dbReference>
<feature type="domain" description="N-acetyltransferase" evidence="1">
    <location>
        <begin position="119"/>
        <end position="259"/>
    </location>
</feature>
<keyword evidence="2" id="KW-0808">Transferase</keyword>
<dbReference type="Gene3D" id="3.40.630.30">
    <property type="match status" value="1"/>
</dbReference>
<sequence>MTPEDVAAACAAWTWVPESATTVETDELLLVRYPVWFSRPLELLRLEPRRQLDAVVAEVMERARTFDDVDELLWWVRLGSPAGLESAVVALGGVVEETLDVLALDLSEPAVDLDVKAEVELRWNTDVTTERDAQLVQSIVFEDEMPPDEELESAARTAAATVLAGHGGCLVAYLDGRPVGAAGLAVGEHVARLWGGSVLEEVRGRGIYRALLSARLTYAREHGLTMGLVKGRVQTSGPILRRAGFSVFGQERSYVVPLR</sequence>
<evidence type="ECO:0000313" key="3">
    <source>
        <dbReference type="Proteomes" id="UP000198649"/>
    </source>
</evidence>
<dbReference type="SUPFAM" id="SSF55729">
    <property type="entry name" value="Acyl-CoA N-acyltransferases (Nat)"/>
    <property type="match status" value="1"/>
</dbReference>
<proteinExistence type="predicted"/>
<organism evidence="2 3">
    <name type="scientific">Nocardioides psychrotolerans</name>
    <dbReference type="NCBI Taxonomy" id="1005945"/>
    <lineage>
        <taxon>Bacteria</taxon>
        <taxon>Bacillati</taxon>
        <taxon>Actinomycetota</taxon>
        <taxon>Actinomycetes</taxon>
        <taxon>Propionibacteriales</taxon>
        <taxon>Nocardioidaceae</taxon>
        <taxon>Nocardioides</taxon>
    </lineage>
</organism>
<gene>
    <name evidence="2" type="ORF">SAMN05216561_102272</name>
</gene>
<dbReference type="Pfam" id="PF00583">
    <property type="entry name" value="Acetyltransf_1"/>
    <property type="match status" value="1"/>
</dbReference>
<dbReference type="PROSITE" id="PS51186">
    <property type="entry name" value="GNAT"/>
    <property type="match status" value="1"/>
</dbReference>
<dbReference type="AlphaFoldDB" id="A0A1I3CY27"/>
<dbReference type="GO" id="GO:0016747">
    <property type="term" value="F:acyltransferase activity, transferring groups other than amino-acyl groups"/>
    <property type="evidence" value="ECO:0007669"/>
    <property type="project" value="InterPro"/>
</dbReference>
<protein>
    <submittedName>
        <fullName evidence="2">Acetyltransferase (GNAT) domain-containing protein</fullName>
    </submittedName>
</protein>
<reference evidence="2 3" key="1">
    <citation type="submission" date="2016-10" db="EMBL/GenBank/DDBJ databases">
        <authorList>
            <person name="de Groot N.N."/>
        </authorList>
    </citation>
    <scope>NUCLEOTIDE SEQUENCE [LARGE SCALE GENOMIC DNA]</scope>
    <source>
        <strain evidence="2 3">CGMCC 1.11156</strain>
    </source>
</reference>
<name>A0A1I3CY27_9ACTN</name>
<dbReference type="InterPro" id="IPR016181">
    <property type="entry name" value="Acyl_CoA_acyltransferase"/>
</dbReference>
<dbReference type="CDD" id="cd04301">
    <property type="entry name" value="NAT_SF"/>
    <property type="match status" value="1"/>
</dbReference>